<dbReference type="Proteomes" id="UP000030753">
    <property type="component" value="Unassembled WGS sequence"/>
</dbReference>
<evidence type="ECO:0008006" key="3">
    <source>
        <dbReference type="Google" id="ProtNLM"/>
    </source>
</evidence>
<evidence type="ECO:0000313" key="2">
    <source>
        <dbReference type="Proteomes" id="UP000030753"/>
    </source>
</evidence>
<dbReference type="EMBL" id="JH717840">
    <property type="protein sequence ID" value="EWY97261.1"/>
    <property type="molecule type" value="Genomic_DNA"/>
</dbReference>
<organism evidence="1 2">
    <name type="scientific">Fusarium oxysporum NRRL 32931</name>
    <dbReference type="NCBI Taxonomy" id="660029"/>
    <lineage>
        <taxon>Eukaryota</taxon>
        <taxon>Fungi</taxon>
        <taxon>Dikarya</taxon>
        <taxon>Ascomycota</taxon>
        <taxon>Pezizomycotina</taxon>
        <taxon>Sordariomycetes</taxon>
        <taxon>Hypocreomycetidae</taxon>
        <taxon>Hypocreales</taxon>
        <taxon>Nectriaceae</taxon>
        <taxon>Fusarium</taxon>
        <taxon>Fusarium oxysporum species complex</taxon>
    </lineage>
</organism>
<dbReference type="HOGENOM" id="CLU_915382_0_0_1"/>
<accession>W9IXJ2</accession>
<dbReference type="Gene3D" id="3.40.50.720">
    <property type="entry name" value="NAD(P)-binding Rossmann-like Domain"/>
    <property type="match status" value="1"/>
</dbReference>
<dbReference type="SUPFAM" id="SSF51735">
    <property type="entry name" value="NAD(P)-binding Rossmann-fold domains"/>
    <property type="match status" value="1"/>
</dbReference>
<dbReference type="AlphaFoldDB" id="W9IXJ2"/>
<proteinExistence type="predicted"/>
<evidence type="ECO:0000313" key="1">
    <source>
        <dbReference type="EMBL" id="EWY97261.1"/>
    </source>
</evidence>
<reference evidence="1 2" key="1">
    <citation type="submission" date="2011-06" db="EMBL/GenBank/DDBJ databases">
        <title>The Genome Sequence of Fusarium oxysporum FOSC 3-a.</title>
        <authorList>
            <consortium name="The Broad Institute Genome Sequencing Platform"/>
            <person name="Ma L.-J."/>
            <person name="Gale L.R."/>
            <person name="Schwartz D.C."/>
            <person name="Zhou S."/>
            <person name="Corby-Kistler H."/>
            <person name="Young S.K."/>
            <person name="Zeng Q."/>
            <person name="Gargeya S."/>
            <person name="Fitzgerald M."/>
            <person name="Haas B."/>
            <person name="Abouelleil A."/>
            <person name="Alvarado L."/>
            <person name="Arachchi H.M."/>
            <person name="Berlin A."/>
            <person name="Brown A."/>
            <person name="Chapman S.B."/>
            <person name="Chen Z."/>
            <person name="Dunbar C."/>
            <person name="Freedman E."/>
            <person name="Gearin G."/>
            <person name="Gellesch M."/>
            <person name="Goldberg J."/>
            <person name="Griggs A."/>
            <person name="Gujja S."/>
            <person name="Heiman D."/>
            <person name="Howarth C."/>
            <person name="Larson L."/>
            <person name="Lui A."/>
            <person name="MacDonald P.J.P."/>
            <person name="Mehta T."/>
            <person name="Montmayeur A."/>
            <person name="Murphy C."/>
            <person name="Neiman D."/>
            <person name="Pearson M."/>
            <person name="Priest M."/>
            <person name="Roberts A."/>
            <person name="Saif S."/>
            <person name="Shea T."/>
            <person name="Shenoy N."/>
            <person name="Sisk P."/>
            <person name="Stolte C."/>
            <person name="Sykes S."/>
            <person name="Wortman J."/>
            <person name="Nusbaum C."/>
            <person name="Birren B."/>
        </authorList>
    </citation>
    <scope>NUCLEOTIDE SEQUENCE [LARGE SCALE GENOMIC DNA]</scope>
    <source>
        <strain evidence="2">FOSC 3-a</strain>
    </source>
</reference>
<name>W9IXJ2_FUSOX</name>
<dbReference type="InterPro" id="IPR036291">
    <property type="entry name" value="NAD(P)-bd_dom_sf"/>
</dbReference>
<sequence length="304" mass="33277">MSAPSQVFQAAIPPMSRNISEPNSFDHSTWGSRAVMIIGAGTRAAESVVAAFAGAGAGRIALLDVNDVSGNRDVAIRAARAGNMEIPDMLTFRLDGEGSVTPAEAAEEVSRKWGHIDIMVHHACTPLTSSKLDRNGQRMDASQSWKSLEAGVRNVYESLQQLLFLVLAGSEKTLINIFTATELGTPPAVGVSRMVEMLNRQMTDSLMLDHGHEGLLAYSVHSPADNATELDGSIIVQLTKNRIEWLGGRHISSKQNVQELLAYREMIVHKDLLRYNSSLSFGLPSERAWHPFMKRRGRVPRSSF</sequence>
<protein>
    <recommendedName>
        <fullName evidence="3">Short-chain dehydrogenase</fullName>
    </recommendedName>
</protein>
<gene>
    <name evidence="1" type="ORF">FOYG_02124</name>
</gene>